<evidence type="ECO:0000256" key="3">
    <source>
        <dbReference type="SAM" id="MobiDB-lite"/>
    </source>
</evidence>
<organism evidence="4 5">
    <name type="scientific">Sphingobium terrigena</name>
    <dbReference type="NCBI Taxonomy" id="2304063"/>
    <lineage>
        <taxon>Bacteria</taxon>
        <taxon>Pseudomonadati</taxon>
        <taxon>Pseudomonadota</taxon>
        <taxon>Alphaproteobacteria</taxon>
        <taxon>Sphingomonadales</taxon>
        <taxon>Sphingomonadaceae</taxon>
        <taxon>Sphingobium</taxon>
    </lineage>
</organism>
<dbReference type="InterPro" id="IPR007049">
    <property type="entry name" value="Carb-sel_porin_OprB"/>
</dbReference>
<feature type="region of interest" description="Disordered" evidence="3">
    <location>
        <begin position="1"/>
        <end position="36"/>
    </location>
</feature>
<protein>
    <submittedName>
        <fullName evidence="4">Uncharacterized protein</fullName>
    </submittedName>
</protein>
<keyword evidence="5" id="KW-1185">Reference proteome</keyword>
<evidence type="ECO:0000313" key="4">
    <source>
        <dbReference type="EMBL" id="RJG53482.1"/>
    </source>
</evidence>
<accession>A0A418YPY5</accession>
<dbReference type="OrthoDB" id="177316at2"/>
<dbReference type="GO" id="GO:0008643">
    <property type="term" value="P:carbohydrate transport"/>
    <property type="evidence" value="ECO:0007669"/>
    <property type="project" value="InterPro"/>
</dbReference>
<proteinExistence type="inferred from homology"/>
<comment type="similarity">
    <text evidence="1 2">Belongs to the OprB family.</text>
</comment>
<evidence type="ECO:0000313" key="5">
    <source>
        <dbReference type="Proteomes" id="UP000283469"/>
    </source>
</evidence>
<evidence type="ECO:0000256" key="1">
    <source>
        <dbReference type="ARBA" id="ARBA00008769"/>
    </source>
</evidence>
<dbReference type="AlphaFoldDB" id="A0A418YPY5"/>
<dbReference type="Gene3D" id="2.40.160.180">
    <property type="entry name" value="Carbohydrate-selective porin OprB"/>
    <property type="match status" value="1"/>
</dbReference>
<reference evidence="4 5" key="1">
    <citation type="submission" date="2018-08" db="EMBL/GenBank/DDBJ databases">
        <title>Sphingobium sp. EO9.</title>
        <authorList>
            <person name="Park Y."/>
            <person name="Kim K.H."/>
            <person name="Jeon C.O."/>
        </authorList>
    </citation>
    <scope>NUCLEOTIDE SEQUENCE [LARGE SCALE GENOMIC DNA]</scope>
    <source>
        <strain evidence="4 5">EO9</strain>
    </source>
</reference>
<name>A0A418YPY5_9SPHN</name>
<feature type="compositionally biased region" description="Polar residues" evidence="3">
    <location>
        <begin position="15"/>
        <end position="29"/>
    </location>
</feature>
<comment type="caution">
    <text evidence="4">The sequence shown here is derived from an EMBL/GenBank/DDBJ whole genome shotgun (WGS) entry which is preliminary data.</text>
</comment>
<sequence length="139" mass="14708">MRRLGSGAPFVRQTGMRSPNPRLTPSTTAHADRSPSPDLLATHTSRYAMGDAVVTHVGGDVRRPVTVFGGVIASTNDYVPFKSQTIAGPIVTGPLAGRPNETLGIVGSYMRLGSHQIDFLQASRANVVGIDRVRNGEAV</sequence>
<dbReference type="GO" id="GO:0016020">
    <property type="term" value="C:membrane"/>
    <property type="evidence" value="ECO:0007669"/>
    <property type="project" value="InterPro"/>
</dbReference>
<dbReference type="Pfam" id="PF04966">
    <property type="entry name" value="OprB"/>
    <property type="match status" value="1"/>
</dbReference>
<dbReference type="EMBL" id="QVRA01000015">
    <property type="protein sequence ID" value="RJG53482.1"/>
    <property type="molecule type" value="Genomic_DNA"/>
</dbReference>
<dbReference type="Proteomes" id="UP000283469">
    <property type="component" value="Unassembled WGS sequence"/>
</dbReference>
<evidence type="ECO:0000256" key="2">
    <source>
        <dbReference type="RuleBase" id="RU363072"/>
    </source>
</evidence>
<dbReference type="InterPro" id="IPR038673">
    <property type="entry name" value="OprB_sf"/>
</dbReference>
<gene>
    <name evidence="4" type="ORF">D0Z70_15810</name>
</gene>
<dbReference type="GO" id="GO:0015288">
    <property type="term" value="F:porin activity"/>
    <property type="evidence" value="ECO:0007669"/>
    <property type="project" value="InterPro"/>
</dbReference>